<dbReference type="RefSeq" id="WP_255968667.1">
    <property type="nucleotide sequence ID" value="NZ_JANFQF010000009.1"/>
</dbReference>
<name>A0ABT1QCJ7_9NOCA</name>
<evidence type="ECO:0000313" key="3">
    <source>
        <dbReference type="Proteomes" id="UP001524501"/>
    </source>
</evidence>
<sequence length="83" mass="8788">MSVGVDDGVGAPDAVQVREHAQAIQGRITEMVGLGAGVYLLVCGMLAFVNWEGSWGGSPPSWRVGVTITSGMRQRSWVSLVGW</sequence>
<accession>A0ABT1QCJ7</accession>
<protein>
    <submittedName>
        <fullName evidence="2">Uncharacterized protein</fullName>
    </submittedName>
</protein>
<proteinExistence type="predicted"/>
<keyword evidence="1" id="KW-0472">Membrane</keyword>
<comment type="caution">
    <text evidence="2">The sequence shown here is derived from an EMBL/GenBank/DDBJ whole genome shotgun (WGS) entry which is preliminary data.</text>
</comment>
<evidence type="ECO:0000313" key="2">
    <source>
        <dbReference type="EMBL" id="MCQ4119981.1"/>
    </source>
</evidence>
<gene>
    <name evidence="2" type="ORF">NOF53_12495</name>
</gene>
<evidence type="ECO:0000256" key="1">
    <source>
        <dbReference type="SAM" id="Phobius"/>
    </source>
</evidence>
<keyword evidence="1" id="KW-1133">Transmembrane helix</keyword>
<keyword evidence="1" id="KW-0812">Transmembrane</keyword>
<keyword evidence="3" id="KW-1185">Reference proteome</keyword>
<dbReference type="Proteomes" id="UP001524501">
    <property type="component" value="Unassembled WGS sequence"/>
</dbReference>
<feature type="transmembrane region" description="Helical" evidence="1">
    <location>
        <begin position="31"/>
        <end position="51"/>
    </location>
</feature>
<reference evidence="2 3" key="1">
    <citation type="submission" date="2022-07" db="EMBL/GenBank/DDBJ databases">
        <title>Degradation activity of malathion, p-nitrophenol and potential low-temperature adaptation strategy of Rhodococcus sp. FXJ9.536.</title>
        <authorList>
            <person name="Huang J."/>
            <person name="Huang Y."/>
        </authorList>
    </citation>
    <scope>NUCLEOTIDE SEQUENCE [LARGE SCALE GENOMIC DNA]</scope>
    <source>
        <strain evidence="2 3">FXJ9.536</strain>
    </source>
</reference>
<organism evidence="2 3">
    <name type="scientific">Rhodococcus tibetensis</name>
    <dbReference type="NCBI Taxonomy" id="2965064"/>
    <lineage>
        <taxon>Bacteria</taxon>
        <taxon>Bacillati</taxon>
        <taxon>Actinomycetota</taxon>
        <taxon>Actinomycetes</taxon>
        <taxon>Mycobacteriales</taxon>
        <taxon>Nocardiaceae</taxon>
        <taxon>Rhodococcus</taxon>
    </lineage>
</organism>
<dbReference type="EMBL" id="JANFQF010000009">
    <property type="protein sequence ID" value="MCQ4119981.1"/>
    <property type="molecule type" value="Genomic_DNA"/>
</dbReference>